<proteinExistence type="predicted"/>
<organism evidence="2 3">
    <name type="scientific">Parablautia intestinalis</name>
    <dbReference type="NCBI Taxonomy" id="2320100"/>
    <lineage>
        <taxon>Bacteria</taxon>
        <taxon>Bacillati</taxon>
        <taxon>Bacillota</taxon>
        <taxon>Clostridia</taxon>
        <taxon>Lachnospirales</taxon>
        <taxon>Lachnospiraceae</taxon>
        <taxon>Parablautia</taxon>
    </lineage>
</organism>
<keyword evidence="3" id="KW-1185">Reference proteome</keyword>
<evidence type="ECO:0000256" key="1">
    <source>
        <dbReference type="SAM" id="MobiDB-lite"/>
    </source>
</evidence>
<protein>
    <submittedName>
        <fullName evidence="2">Uncharacterized protein</fullName>
    </submittedName>
</protein>
<evidence type="ECO:0000313" key="2">
    <source>
        <dbReference type="EMBL" id="RKI92720.1"/>
    </source>
</evidence>
<dbReference type="EMBL" id="RAYQ01000004">
    <property type="protein sequence ID" value="RKI92720.1"/>
    <property type="molecule type" value="Genomic_DNA"/>
</dbReference>
<comment type="caution">
    <text evidence="2">The sequence shown here is derived from an EMBL/GenBank/DDBJ whole genome shotgun (WGS) entry which is preliminary data.</text>
</comment>
<feature type="region of interest" description="Disordered" evidence="1">
    <location>
        <begin position="16"/>
        <end position="35"/>
    </location>
</feature>
<reference evidence="2 3" key="1">
    <citation type="submission" date="2018-09" db="EMBL/GenBank/DDBJ databases">
        <title>Murine metabolic-syndrome-specific gut microbial biobank.</title>
        <authorList>
            <person name="Liu C."/>
        </authorList>
    </citation>
    <scope>NUCLEOTIDE SEQUENCE [LARGE SCALE GENOMIC DNA]</scope>
    <source>
        <strain evidence="2 3">0.1xD8-82</strain>
    </source>
</reference>
<feature type="compositionally biased region" description="Basic and acidic residues" evidence="1">
    <location>
        <begin position="16"/>
        <end position="27"/>
    </location>
</feature>
<accession>A0A3A9AMC3</accession>
<dbReference type="AlphaFoldDB" id="A0A3A9AMC3"/>
<sequence>MNAAVTPFQSILQAEWERENNSKEAKGPGHSHTHNYVEMTVSEATKTADRVVALECTICGQQQSHVTLIGSAVNEFIKDTVAKLEFGAFSAAFFGSRPKAQ</sequence>
<dbReference type="Proteomes" id="UP000280696">
    <property type="component" value="Unassembled WGS sequence"/>
</dbReference>
<evidence type="ECO:0000313" key="3">
    <source>
        <dbReference type="Proteomes" id="UP000280696"/>
    </source>
</evidence>
<name>A0A3A9AMC3_9FIRM</name>
<gene>
    <name evidence="2" type="ORF">D7V94_05150</name>
</gene>